<evidence type="ECO:0000256" key="3">
    <source>
        <dbReference type="ARBA" id="ARBA00023163"/>
    </source>
</evidence>
<dbReference type="InterPro" id="IPR036271">
    <property type="entry name" value="Tet_transcr_reg_TetR-rel_C_sf"/>
</dbReference>
<name>A0A1H1MNP8_9ACTN</name>
<dbReference type="Gene3D" id="1.10.357.10">
    <property type="entry name" value="Tetracycline Repressor, domain 2"/>
    <property type="match status" value="1"/>
</dbReference>
<dbReference type="InterPro" id="IPR009057">
    <property type="entry name" value="Homeodomain-like_sf"/>
</dbReference>
<proteinExistence type="predicted"/>
<dbReference type="SUPFAM" id="SSF46689">
    <property type="entry name" value="Homeodomain-like"/>
    <property type="match status" value="1"/>
</dbReference>
<evidence type="ECO:0000313" key="7">
    <source>
        <dbReference type="Proteomes" id="UP000198859"/>
    </source>
</evidence>
<evidence type="ECO:0000256" key="4">
    <source>
        <dbReference type="PROSITE-ProRule" id="PRU00335"/>
    </source>
</evidence>
<feature type="domain" description="HTH tetR-type" evidence="5">
    <location>
        <begin position="14"/>
        <end position="74"/>
    </location>
</feature>
<dbReference type="EMBL" id="LT629757">
    <property type="protein sequence ID" value="SDR88378.1"/>
    <property type="molecule type" value="Genomic_DNA"/>
</dbReference>
<dbReference type="InterPro" id="IPR054129">
    <property type="entry name" value="DesT_TetR_C"/>
</dbReference>
<evidence type="ECO:0000259" key="5">
    <source>
        <dbReference type="PROSITE" id="PS50977"/>
    </source>
</evidence>
<feature type="DNA-binding region" description="H-T-H motif" evidence="4">
    <location>
        <begin position="37"/>
        <end position="56"/>
    </location>
</feature>
<keyword evidence="1" id="KW-0805">Transcription regulation</keyword>
<keyword evidence="3" id="KW-0804">Transcription</keyword>
<dbReference type="PANTHER" id="PTHR30055:SF174">
    <property type="entry name" value="TRANSCRIPTIONAL REGULATORY PROTEIN (PROBABLY TETR-FAMILY)-RELATED"/>
    <property type="match status" value="1"/>
</dbReference>
<dbReference type="AlphaFoldDB" id="A0A1H1MNP8"/>
<keyword evidence="7" id="KW-1185">Reference proteome</keyword>
<gene>
    <name evidence="6" type="ORF">SAMN04488570_0635</name>
</gene>
<evidence type="ECO:0000256" key="2">
    <source>
        <dbReference type="ARBA" id="ARBA00023125"/>
    </source>
</evidence>
<dbReference type="Pfam" id="PF21943">
    <property type="entry name" value="TetR_C_46"/>
    <property type="match status" value="1"/>
</dbReference>
<dbReference type="GO" id="GO:0000976">
    <property type="term" value="F:transcription cis-regulatory region binding"/>
    <property type="evidence" value="ECO:0007669"/>
    <property type="project" value="TreeGrafter"/>
</dbReference>
<dbReference type="InterPro" id="IPR001647">
    <property type="entry name" value="HTH_TetR"/>
</dbReference>
<evidence type="ECO:0000313" key="6">
    <source>
        <dbReference type="EMBL" id="SDR88378.1"/>
    </source>
</evidence>
<sequence length="205" mass="22715">MAHMTTPRVRMSPDARREQLIELGVQLLGRRSLEELSIEVLAEEAGISRGLLYHYFGGKQEFHVAVVRRAADDLFTVTAPRGSGSPLEQLAGSLERYVDYVRDNYEGYVSLVRGAAGGHEALREIYEESRTALTDRLFDGAVAEEASDLGLTDTPTVRLLVRGWAAFMEEVVVEWVRDPRGVTREELLHTLVGSLPGILAPLRPA</sequence>
<dbReference type="SUPFAM" id="SSF48498">
    <property type="entry name" value="Tetracyclin repressor-like, C-terminal domain"/>
    <property type="match status" value="1"/>
</dbReference>
<keyword evidence="2 4" id="KW-0238">DNA-binding</keyword>
<dbReference type="OrthoDB" id="8479950at2"/>
<dbReference type="GO" id="GO:0003700">
    <property type="term" value="F:DNA-binding transcription factor activity"/>
    <property type="evidence" value="ECO:0007669"/>
    <property type="project" value="TreeGrafter"/>
</dbReference>
<dbReference type="Proteomes" id="UP000198859">
    <property type="component" value="Chromosome I"/>
</dbReference>
<dbReference type="PANTHER" id="PTHR30055">
    <property type="entry name" value="HTH-TYPE TRANSCRIPTIONAL REGULATOR RUTR"/>
    <property type="match status" value="1"/>
</dbReference>
<dbReference type="STRING" id="642780.SAMN04488570_0635"/>
<accession>A0A1H1MNP8</accession>
<dbReference type="PRINTS" id="PR00455">
    <property type="entry name" value="HTHTETR"/>
</dbReference>
<organism evidence="6 7">
    <name type="scientific">Nocardioides scoriae</name>
    <dbReference type="NCBI Taxonomy" id="642780"/>
    <lineage>
        <taxon>Bacteria</taxon>
        <taxon>Bacillati</taxon>
        <taxon>Actinomycetota</taxon>
        <taxon>Actinomycetes</taxon>
        <taxon>Propionibacteriales</taxon>
        <taxon>Nocardioidaceae</taxon>
        <taxon>Nocardioides</taxon>
    </lineage>
</organism>
<dbReference type="Pfam" id="PF00440">
    <property type="entry name" value="TetR_N"/>
    <property type="match status" value="1"/>
</dbReference>
<reference evidence="7" key="1">
    <citation type="submission" date="2016-10" db="EMBL/GenBank/DDBJ databases">
        <authorList>
            <person name="Varghese N."/>
            <person name="Submissions S."/>
        </authorList>
    </citation>
    <scope>NUCLEOTIDE SEQUENCE [LARGE SCALE GENOMIC DNA]</scope>
    <source>
        <strain evidence="7">DSM 22127</strain>
    </source>
</reference>
<evidence type="ECO:0000256" key="1">
    <source>
        <dbReference type="ARBA" id="ARBA00023015"/>
    </source>
</evidence>
<dbReference type="InterPro" id="IPR050109">
    <property type="entry name" value="HTH-type_TetR-like_transc_reg"/>
</dbReference>
<protein>
    <submittedName>
        <fullName evidence="6">DNA-binding transcriptional regulator, AcrR family</fullName>
    </submittedName>
</protein>
<dbReference type="PROSITE" id="PS50977">
    <property type="entry name" value="HTH_TETR_2"/>
    <property type="match status" value="1"/>
</dbReference>